<organism evidence="13 14">
    <name type="scientific">Sporothrix epigloea</name>
    <dbReference type="NCBI Taxonomy" id="1892477"/>
    <lineage>
        <taxon>Eukaryota</taxon>
        <taxon>Fungi</taxon>
        <taxon>Dikarya</taxon>
        <taxon>Ascomycota</taxon>
        <taxon>Pezizomycotina</taxon>
        <taxon>Sordariomycetes</taxon>
        <taxon>Sordariomycetidae</taxon>
        <taxon>Ophiostomatales</taxon>
        <taxon>Ophiostomataceae</taxon>
        <taxon>Sporothrix</taxon>
    </lineage>
</organism>
<comment type="caution">
    <text evidence="13">The sequence shown here is derived from an EMBL/GenBank/DDBJ whole genome shotgun (WGS) entry which is preliminary data.</text>
</comment>
<dbReference type="EMBL" id="CAWUON010000047">
    <property type="protein sequence ID" value="CAK7269385.1"/>
    <property type="molecule type" value="Genomic_DNA"/>
</dbReference>
<evidence type="ECO:0000256" key="8">
    <source>
        <dbReference type="PROSITE-ProRule" id="PRU00175"/>
    </source>
</evidence>
<keyword evidence="3" id="KW-0479">Metal-binding</keyword>
<evidence type="ECO:0008006" key="15">
    <source>
        <dbReference type="Google" id="ProtNLM"/>
    </source>
</evidence>
<protein>
    <recommendedName>
        <fullName evidence="15">RING-CH-type domain-containing protein</fullName>
    </recommendedName>
</protein>
<keyword evidence="6 10" id="KW-1133">Transmembrane helix</keyword>
<evidence type="ECO:0000256" key="2">
    <source>
        <dbReference type="ARBA" id="ARBA00022692"/>
    </source>
</evidence>
<dbReference type="InterPro" id="IPR011016">
    <property type="entry name" value="Znf_RING-CH"/>
</dbReference>
<evidence type="ECO:0000256" key="9">
    <source>
        <dbReference type="SAM" id="MobiDB-lite"/>
    </source>
</evidence>
<keyword evidence="2 10" id="KW-0812">Transmembrane</keyword>
<dbReference type="Gene3D" id="3.30.40.10">
    <property type="entry name" value="Zinc/RING finger domain, C3HC4 (zinc finger)"/>
    <property type="match status" value="1"/>
</dbReference>
<dbReference type="Proteomes" id="UP001642502">
    <property type="component" value="Unassembled WGS sequence"/>
</dbReference>
<feature type="region of interest" description="Disordered" evidence="9">
    <location>
        <begin position="650"/>
        <end position="669"/>
    </location>
</feature>
<feature type="domain" description="RING-type" evidence="11">
    <location>
        <begin position="27"/>
        <end position="85"/>
    </location>
</feature>
<feature type="region of interest" description="Disordered" evidence="9">
    <location>
        <begin position="482"/>
        <end position="512"/>
    </location>
</feature>
<keyword evidence="14" id="KW-1185">Reference proteome</keyword>
<name>A0ABP0DM81_9PEZI</name>
<evidence type="ECO:0000256" key="4">
    <source>
        <dbReference type="ARBA" id="ARBA00022771"/>
    </source>
</evidence>
<evidence type="ECO:0000256" key="5">
    <source>
        <dbReference type="ARBA" id="ARBA00022833"/>
    </source>
</evidence>
<comment type="subcellular location">
    <subcellularLocation>
        <location evidence="1">Membrane</location>
        <topology evidence="1">Multi-pass membrane protein</topology>
    </subcellularLocation>
</comment>
<evidence type="ECO:0000256" key="6">
    <source>
        <dbReference type="ARBA" id="ARBA00022989"/>
    </source>
</evidence>
<feature type="transmembrane region" description="Helical" evidence="10">
    <location>
        <begin position="219"/>
        <end position="237"/>
    </location>
</feature>
<evidence type="ECO:0000259" key="11">
    <source>
        <dbReference type="PROSITE" id="PS50089"/>
    </source>
</evidence>
<dbReference type="PANTHER" id="PTHR46283">
    <property type="entry name" value="E3 UBIQUITIN-PROTEIN LIGASE MARCH5"/>
    <property type="match status" value="1"/>
</dbReference>
<feature type="compositionally biased region" description="Low complexity" evidence="9">
    <location>
        <begin position="492"/>
        <end position="505"/>
    </location>
</feature>
<evidence type="ECO:0000256" key="7">
    <source>
        <dbReference type="ARBA" id="ARBA00023136"/>
    </source>
</evidence>
<feature type="compositionally biased region" description="Low complexity" evidence="9">
    <location>
        <begin position="657"/>
        <end position="669"/>
    </location>
</feature>
<keyword evidence="4 8" id="KW-0863">Zinc-finger</keyword>
<accession>A0ABP0DM81</accession>
<feature type="domain" description="RING-CH-type" evidence="12">
    <location>
        <begin position="19"/>
        <end position="91"/>
    </location>
</feature>
<sequence>MATAADPTPVTAAAEATLATEDDERCCFICLQNASETPDLVWVTPCPCSLDAHETCMLRWIAETETSQRTIAGMQRRKNRCPACNARIRTVEPHDRIVALGDRISRLQRRAAPPILATMLASMGIAASASYGYQALLMVAGEPLTSQWLFPPILADATAKTTKAVINGVTEGAGQGVAEAAVRLSTYELWSYHFAFVQKLTALSLVAPGLLLHRAVPSLANFLALPASMIYGAVLLWRDRGRLVSLNLRQIWPPSPSWALAAMPLVSVAYATAYMDLFGGLERRLNLALRGRPTDEQEVRAEVQQLPQAGEQAGQVEMLPEQVQPPQQLDEAPGFLASILRLARAAIRLLDNDNDHDHEHDNDNQNAAIHDEDPVIGDVAAQPGNAVAIELGLGINLVVEEIIDHDEQDVPNIEHAAANDGNGNEDDWVDEADDDEIQLPRQVHGNNIHIIGGRQGGIMWDVPDNALPPPGPRFGPLGVVEPVRRPEPPPQRAQARQPELQAQLHPAPPAPRNDGAGIVLTEIIAAITSRLLLPRMAGSAGELLELILPKSWVTLPPVPVPVSSMTIIGDGSAASTFVEAAVTTAASNSAASVTLTAAAADVPRRGLLQERWGRSLVGGLLLIVLRDAWRLLLKYRRAQMKLQRRIRSVDRRRNNSTATTTAIDTTTSQ</sequence>
<gene>
    <name evidence="13" type="ORF">SEPCBS119000_003541</name>
</gene>
<keyword evidence="5" id="KW-0862">Zinc</keyword>
<keyword evidence="7 10" id="KW-0472">Membrane</keyword>
<evidence type="ECO:0000256" key="10">
    <source>
        <dbReference type="SAM" id="Phobius"/>
    </source>
</evidence>
<evidence type="ECO:0000259" key="12">
    <source>
        <dbReference type="PROSITE" id="PS51292"/>
    </source>
</evidence>
<feature type="transmembrane region" description="Helical" evidence="10">
    <location>
        <begin position="111"/>
        <end position="133"/>
    </location>
</feature>
<evidence type="ECO:0000256" key="3">
    <source>
        <dbReference type="ARBA" id="ARBA00022723"/>
    </source>
</evidence>
<reference evidence="13 14" key="1">
    <citation type="submission" date="2024-01" db="EMBL/GenBank/DDBJ databases">
        <authorList>
            <person name="Allen C."/>
            <person name="Tagirdzhanova G."/>
        </authorList>
    </citation>
    <scope>NUCLEOTIDE SEQUENCE [LARGE SCALE GENOMIC DNA]</scope>
    <source>
        <strain evidence="13 14">CBS 119000</strain>
    </source>
</reference>
<dbReference type="PROSITE" id="PS50089">
    <property type="entry name" value="ZF_RING_2"/>
    <property type="match status" value="1"/>
</dbReference>
<evidence type="ECO:0000313" key="14">
    <source>
        <dbReference type="Proteomes" id="UP001642502"/>
    </source>
</evidence>
<dbReference type="SMART" id="SM00744">
    <property type="entry name" value="RINGv"/>
    <property type="match status" value="1"/>
</dbReference>
<evidence type="ECO:0000313" key="13">
    <source>
        <dbReference type="EMBL" id="CAK7269385.1"/>
    </source>
</evidence>
<proteinExistence type="predicted"/>
<dbReference type="InterPro" id="IPR001841">
    <property type="entry name" value="Znf_RING"/>
</dbReference>
<dbReference type="InterPro" id="IPR013083">
    <property type="entry name" value="Znf_RING/FYVE/PHD"/>
</dbReference>
<evidence type="ECO:0000256" key="1">
    <source>
        <dbReference type="ARBA" id="ARBA00004141"/>
    </source>
</evidence>
<dbReference type="PROSITE" id="PS51292">
    <property type="entry name" value="ZF_RING_CH"/>
    <property type="match status" value="1"/>
</dbReference>
<feature type="transmembrane region" description="Helical" evidence="10">
    <location>
        <begin position="257"/>
        <end position="277"/>
    </location>
</feature>